<proteinExistence type="predicted"/>
<gene>
    <name evidence="1" type="ORF">BVRB_022970</name>
</gene>
<reference evidence="1 2" key="1">
    <citation type="journal article" date="2014" name="Nature">
        <title>The genome of the recently domesticated crop plant sugar beet (Beta vulgaris).</title>
        <authorList>
            <person name="Dohm J.C."/>
            <person name="Minoche A.E."/>
            <person name="Holtgrawe D."/>
            <person name="Capella-Gutierrez S."/>
            <person name="Zakrzewski F."/>
            <person name="Tafer H."/>
            <person name="Rupp O."/>
            <person name="Sorensen T.R."/>
            <person name="Stracke R."/>
            <person name="Reinhardt R."/>
            <person name="Goesmann A."/>
            <person name="Kraft T."/>
            <person name="Schulz B."/>
            <person name="Stadler P.F."/>
            <person name="Schmidt T."/>
            <person name="Gabaldon T."/>
            <person name="Lehrach H."/>
            <person name="Weisshaar B."/>
            <person name="Himmelbauer H."/>
        </authorList>
    </citation>
    <scope>NUCLEOTIDE SEQUENCE [LARGE SCALE GENOMIC DNA]</scope>
    <source>
        <tissue evidence="1">Taproot</tissue>
    </source>
</reference>
<accession>A0A0J8B345</accession>
<sequence length="79" mass="9213">MQTAKLLRKICSQGVNRHTRLIFSSIAPFCNKFEQCNYDLSEAEYENIPDPYVHQLIQACSNALEEIKVSIYFTLFEFC</sequence>
<organism evidence="1 2">
    <name type="scientific">Beta vulgaris subsp. vulgaris</name>
    <name type="common">Beet</name>
    <dbReference type="NCBI Taxonomy" id="3555"/>
    <lineage>
        <taxon>Eukaryota</taxon>
        <taxon>Viridiplantae</taxon>
        <taxon>Streptophyta</taxon>
        <taxon>Embryophyta</taxon>
        <taxon>Tracheophyta</taxon>
        <taxon>Spermatophyta</taxon>
        <taxon>Magnoliopsida</taxon>
        <taxon>eudicotyledons</taxon>
        <taxon>Gunneridae</taxon>
        <taxon>Pentapetalae</taxon>
        <taxon>Caryophyllales</taxon>
        <taxon>Chenopodiaceae</taxon>
        <taxon>Betoideae</taxon>
        <taxon>Beta</taxon>
    </lineage>
</organism>
<dbReference type="EMBL" id="KQ094664">
    <property type="protein sequence ID" value="KMS94283.1"/>
    <property type="molecule type" value="Genomic_DNA"/>
</dbReference>
<evidence type="ECO:0000313" key="2">
    <source>
        <dbReference type="Proteomes" id="UP000035740"/>
    </source>
</evidence>
<protein>
    <submittedName>
        <fullName evidence="1">Uncharacterized protein</fullName>
    </submittedName>
</protein>
<dbReference type="Proteomes" id="UP000035740">
    <property type="component" value="Unassembled WGS sequence"/>
</dbReference>
<dbReference type="AlphaFoldDB" id="A0A0J8B345"/>
<keyword evidence="2" id="KW-1185">Reference proteome</keyword>
<name>A0A0J8B345_BETVV</name>
<evidence type="ECO:0000313" key="1">
    <source>
        <dbReference type="EMBL" id="KMS94283.1"/>
    </source>
</evidence>
<dbReference type="Gramene" id="KMS94283">
    <property type="protein sequence ID" value="KMS94283"/>
    <property type="gene ID" value="BVRB_022970"/>
</dbReference>